<dbReference type="InterPro" id="IPR042099">
    <property type="entry name" value="ANL_N_sf"/>
</dbReference>
<evidence type="ECO:0000259" key="3">
    <source>
        <dbReference type="Pfam" id="PF00501"/>
    </source>
</evidence>
<dbReference type="PROSITE" id="PS00455">
    <property type="entry name" value="AMP_BINDING"/>
    <property type="match status" value="1"/>
</dbReference>
<sequence length="582" mass="64481">MGAETTAGQHRDETAHLPVLVQNCRTLNDLLDVSCRRFADQAAVGMALEEPLTYGEFYRRVLLIAARLQEMGISHGDRVAILAENSHNWVTAYMAIVRLGAAAVPILPDLPEADVHHILGEMECTVLFITQRQIEKIYDLQQNLEQVVTLDDYHDQSGVVVTTPFSTFLDEAEQVFGEAFEAESLTFPEVSGDDLASILYTSGTSGFSKAVMLTHGNLCANGYSANGIIDINPGSVFLSVLPISHTYEFTVGFILALIKGARIVYAGKTPTPAVLQKICAREKPHVMLVVPLILEKIYKKRVLPAIEQSRVLGFCCRFRMGRRFVYRKIVSRLVEFFGGRLQIMGIGGAALNPEVEAFLREGNFPYLVGYGLTESAPLISGGPENDSTIALGSAGKPVPGVEVRIDDPDPETGIGEILATGENIMQGYWNDPEATNEVFTDDGWLRTGDLGFVDEAGNLHIRGRCKSVIVMASGENIYPEAIEHKLNAYPFVVESLVLENNGVLEAWIYPDYELIDNETRGQSRTQRHQYISGLLDQMRTEVNAQLPINSRLSRILERREPFIKTATHKIKRYLYSAENMLP</sequence>
<dbReference type="Pfam" id="PF00501">
    <property type="entry name" value="AMP-binding"/>
    <property type="match status" value="1"/>
</dbReference>
<dbReference type="GO" id="GO:0005524">
    <property type="term" value="F:ATP binding"/>
    <property type="evidence" value="ECO:0007669"/>
    <property type="project" value="UniProtKB-KW"/>
</dbReference>
<dbReference type="AlphaFoldDB" id="A0A915TXV0"/>
<keyword evidence="1" id="KW-0547">Nucleotide-binding</keyword>
<dbReference type="GO" id="GO:0004467">
    <property type="term" value="F:long-chain fatty acid-CoA ligase activity"/>
    <property type="evidence" value="ECO:0007669"/>
    <property type="project" value="TreeGrafter"/>
</dbReference>
<name>A0A915TXV0_9BACT</name>
<dbReference type="Proteomes" id="UP001063350">
    <property type="component" value="Chromosome"/>
</dbReference>
<dbReference type="InterPro" id="IPR000873">
    <property type="entry name" value="AMP-dep_synth/lig_dom"/>
</dbReference>
<dbReference type="EMBL" id="AP024233">
    <property type="protein sequence ID" value="BCO07758.1"/>
    <property type="molecule type" value="Genomic_DNA"/>
</dbReference>
<dbReference type="InterPro" id="IPR020845">
    <property type="entry name" value="AMP-binding_CS"/>
</dbReference>
<organism evidence="4 5">
    <name type="scientific">Desulfolithobacter dissulfuricans</name>
    <dbReference type="NCBI Taxonomy" id="2795293"/>
    <lineage>
        <taxon>Bacteria</taxon>
        <taxon>Pseudomonadati</taxon>
        <taxon>Thermodesulfobacteriota</taxon>
        <taxon>Desulfobulbia</taxon>
        <taxon>Desulfobulbales</taxon>
        <taxon>Desulfobulbaceae</taxon>
        <taxon>Desulfolithobacter</taxon>
    </lineage>
</organism>
<dbReference type="KEGG" id="ddu:GF1_01340"/>
<evidence type="ECO:0000256" key="1">
    <source>
        <dbReference type="ARBA" id="ARBA00022741"/>
    </source>
</evidence>
<reference evidence="4" key="1">
    <citation type="submission" date="2020-12" db="EMBL/GenBank/DDBJ databases">
        <title>Desulfobium dissulfuricans gen. nov., sp. nov., a novel mesophilic, sulfate-reducing bacterium isolated from a deep-sea hydrothermal vent.</title>
        <authorList>
            <person name="Hashimoto Y."/>
            <person name="Tame A."/>
            <person name="Sawayama S."/>
            <person name="Miyazaki J."/>
            <person name="Takai K."/>
            <person name="Nakagawa S."/>
        </authorList>
    </citation>
    <scope>NUCLEOTIDE SEQUENCE</scope>
    <source>
        <strain evidence="4">GF1</strain>
    </source>
</reference>
<dbReference type="SUPFAM" id="SSF56801">
    <property type="entry name" value="Acetyl-CoA synthetase-like"/>
    <property type="match status" value="1"/>
</dbReference>
<gene>
    <name evidence="4" type="ORF">GF1_01340</name>
</gene>
<keyword evidence="2" id="KW-0067">ATP-binding</keyword>
<accession>A0A915TXV0</accession>
<dbReference type="PANTHER" id="PTHR43272:SF33">
    <property type="entry name" value="AMP-BINDING DOMAIN-CONTAINING PROTEIN-RELATED"/>
    <property type="match status" value="1"/>
</dbReference>
<evidence type="ECO:0000256" key="2">
    <source>
        <dbReference type="ARBA" id="ARBA00022840"/>
    </source>
</evidence>
<proteinExistence type="predicted"/>
<dbReference type="PANTHER" id="PTHR43272">
    <property type="entry name" value="LONG-CHAIN-FATTY-ACID--COA LIGASE"/>
    <property type="match status" value="1"/>
</dbReference>
<protein>
    <submittedName>
        <fullName evidence="4">AMP-binding protein</fullName>
    </submittedName>
</protein>
<dbReference type="Gene3D" id="3.40.50.12780">
    <property type="entry name" value="N-terminal domain of ligase-like"/>
    <property type="match status" value="1"/>
</dbReference>
<evidence type="ECO:0000313" key="5">
    <source>
        <dbReference type="Proteomes" id="UP001063350"/>
    </source>
</evidence>
<feature type="domain" description="AMP-dependent synthetase/ligase" evidence="3">
    <location>
        <begin position="33"/>
        <end position="429"/>
    </location>
</feature>
<evidence type="ECO:0000313" key="4">
    <source>
        <dbReference type="EMBL" id="BCO07758.1"/>
    </source>
</evidence>
<keyword evidence="5" id="KW-1185">Reference proteome</keyword>
<dbReference type="GO" id="GO:0016020">
    <property type="term" value="C:membrane"/>
    <property type="evidence" value="ECO:0007669"/>
    <property type="project" value="TreeGrafter"/>
</dbReference>
<dbReference type="RefSeq" id="WP_267927700.1">
    <property type="nucleotide sequence ID" value="NZ_AP024233.1"/>
</dbReference>